<dbReference type="PRINTS" id="PR00105">
    <property type="entry name" value="C5METTRFRASE"/>
</dbReference>
<dbReference type="Proteomes" id="UP000806542">
    <property type="component" value="Unassembled WGS sequence"/>
</dbReference>
<dbReference type="SUPFAM" id="SSF53335">
    <property type="entry name" value="S-adenosyl-L-methionine-dependent methyltransferases"/>
    <property type="match status" value="1"/>
</dbReference>
<keyword evidence="2 5" id="KW-0808">Transferase</keyword>
<dbReference type="GO" id="GO:0032259">
    <property type="term" value="P:methylation"/>
    <property type="evidence" value="ECO:0007669"/>
    <property type="project" value="UniProtKB-KW"/>
</dbReference>
<evidence type="ECO:0000256" key="7">
    <source>
        <dbReference type="RuleBase" id="RU000417"/>
    </source>
</evidence>
<comment type="similarity">
    <text evidence="5 6">Belongs to the class I-like SAM-binding methyltransferase superfamily. C5-methyltransferase family.</text>
</comment>
<dbReference type="NCBIfam" id="TIGR00675">
    <property type="entry name" value="dcm"/>
    <property type="match status" value="1"/>
</dbReference>
<dbReference type="PROSITE" id="PS51679">
    <property type="entry name" value="SAM_MT_C5"/>
    <property type="match status" value="1"/>
</dbReference>
<accession>A0A9D5R887</accession>
<protein>
    <recommendedName>
        <fullName evidence="7">Cytosine-specific methyltransferase</fullName>
        <ecNumber evidence="7">2.1.1.37</ecNumber>
    </recommendedName>
</protein>
<evidence type="ECO:0000256" key="6">
    <source>
        <dbReference type="RuleBase" id="RU000416"/>
    </source>
</evidence>
<sequence length="428" mass="48831">MNKHIRFIDLFAGIGGIRKGFEIACNRKGYTSECVFTSEIKQHAVEVLKQNHPDEKIHGDITQIEAKNIPDFDFLLAGFPCQAFSSAGKRLGFADTRGTLFFEVERILKEKKPYGFVLENVEGLVNHDKENAKDKIGKTLRTILGHLDMLGYKVSWRVLNAKFFGIPQERKRIYIVGTLRECPDISNFKHTSAVLGDILEKGLPTEHSKFIDNLLAHYSIEELAGKSIKDKRGGENNIHSWDIEIKGSVSKTQRELLNTMLKERRKKKWAEEYGIDWMDGMPLTLNQIKTFFNHPELEDMLNDLVHKKYLRYEHPKKKVGNHREPDTQLPKGYNIVAGKMSFEISKIMGDNDIAPTLVAMDMQHLYVTDGNGLRTLSLKEGLRLFGYPDDYKLDVEKSLGYDLLGNTVVVPVIAEVSTRVLDIYCKEV</sequence>
<comment type="catalytic activity">
    <reaction evidence="7">
        <text>a 2'-deoxycytidine in DNA + S-adenosyl-L-methionine = a 5-methyl-2'-deoxycytidine in DNA + S-adenosyl-L-homocysteine + H(+)</text>
        <dbReference type="Rhea" id="RHEA:13681"/>
        <dbReference type="Rhea" id="RHEA-COMP:11369"/>
        <dbReference type="Rhea" id="RHEA-COMP:11370"/>
        <dbReference type="ChEBI" id="CHEBI:15378"/>
        <dbReference type="ChEBI" id="CHEBI:57856"/>
        <dbReference type="ChEBI" id="CHEBI:59789"/>
        <dbReference type="ChEBI" id="CHEBI:85452"/>
        <dbReference type="ChEBI" id="CHEBI:85454"/>
        <dbReference type="EC" id="2.1.1.37"/>
    </reaction>
</comment>
<comment type="caution">
    <text evidence="8">The sequence shown here is derived from an EMBL/GenBank/DDBJ whole genome shotgun (WGS) entry which is preliminary data.</text>
</comment>
<dbReference type="Pfam" id="PF00145">
    <property type="entry name" value="DNA_methylase"/>
    <property type="match status" value="1"/>
</dbReference>
<dbReference type="InterPro" id="IPR018117">
    <property type="entry name" value="C5_DNA_meth_AS"/>
</dbReference>
<proteinExistence type="inferred from homology"/>
<evidence type="ECO:0000256" key="1">
    <source>
        <dbReference type="ARBA" id="ARBA00022603"/>
    </source>
</evidence>
<dbReference type="InterPro" id="IPR001525">
    <property type="entry name" value="C5_MeTfrase"/>
</dbReference>
<feature type="active site" evidence="5">
    <location>
        <position position="81"/>
    </location>
</feature>
<dbReference type="RefSeq" id="WP_226392280.1">
    <property type="nucleotide sequence ID" value="NZ_JADCKB010000007.1"/>
</dbReference>
<dbReference type="GO" id="GO:0003886">
    <property type="term" value="F:DNA (cytosine-5-)-methyltransferase activity"/>
    <property type="evidence" value="ECO:0007669"/>
    <property type="project" value="UniProtKB-EC"/>
</dbReference>
<reference evidence="8" key="1">
    <citation type="submission" date="2020-10" db="EMBL/GenBank/DDBJ databases">
        <title>ChiBAC.</title>
        <authorList>
            <person name="Zenner C."/>
            <person name="Hitch T.C.A."/>
            <person name="Clavel T."/>
        </authorList>
    </citation>
    <scope>NUCLEOTIDE SEQUENCE</scope>
    <source>
        <strain evidence="8">DSM 107454</strain>
    </source>
</reference>
<dbReference type="PANTHER" id="PTHR46098">
    <property type="entry name" value="TRNA (CYTOSINE(38)-C(5))-METHYLTRANSFERASE"/>
    <property type="match status" value="1"/>
</dbReference>
<evidence type="ECO:0000256" key="5">
    <source>
        <dbReference type="PROSITE-ProRule" id="PRU01016"/>
    </source>
</evidence>
<keyword evidence="3 5" id="KW-0949">S-adenosyl-L-methionine</keyword>
<evidence type="ECO:0000313" key="8">
    <source>
        <dbReference type="EMBL" id="MBE5039715.1"/>
    </source>
</evidence>
<keyword evidence="9" id="KW-1185">Reference proteome</keyword>
<dbReference type="CDD" id="cd00315">
    <property type="entry name" value="Cyt_C5_DNA_methylase"/>
    <property type="match status" value="1"/>
</dbReference>
<gene>
    <name evidence="8" type="primary">dcm</name>
    <name evidence="8" type="ORF">INF28_04470</name>
</gene>
<dbReference type="GO" id="GO:0009307">
    <property type="term" value="P:DNA restriction-modification system"/>
    <property type="evidence" value="ECO:0007669"/>
    <property type="project" value="UniProtKB-KW"/>
</dbReference>
<dbReference type="Gene3D" id="3.90.120.10">
    <property type="entry name" value="DNA Methylase, subunit A, domain 2"/>
    <property type="match status" value="1"/>
</dbReference>
<evidence type="ECO:0000256" key="3">
    <source>
        <dbReference type="ARBA" id="ARBA00022691"/>
    </source>
</evidence>
<keyword evidence="4" id="KW-0680">Restriction system</keyword>
<dbReference type="AlphaFoldDB" id="A0A9D5R887"/>
<dbReference type="PANTHER" id="PTHR46098:SF1">
    <property type="entry name" value="TRNA (CYTOSINE(38)-C(5))-METHYLTRANSFERASE"/>
    <property type="match status" value="1"/>
</dbReference>
<dbReference type="PROSITE" id="PS00094">
    <property type="entry name" value="C5_MTASE_1"/>
    <property type="match status" value="1"/>
</dbReference>
<dbReference type="InterPro" id="IPR050750">
    <property type="entry name" value="C5-MTase"/>
</dbReference>
<dbReference type="Gene3D" id="3.40.50.150">
    <property type="entry name" value="Vaccinia Virus protein VP39"/>
    <property type="match status" value="1"/>
</dbReference>
<dbReference type="EC" id="2.1.1.37" evidence="7"/>
<organism evidence="8 9">
    <name type="scientific">Ructibacterium gallinarum</name>
    <dbReference type="NCBI Taxonomy" id="2779355"/>
    <lineage>
        <taxon>Bacteria</taxon>
        <taxon>Bacillati</taxon>
        <taxon>Bacillota</taxon>
        <taxon>Clostridia</taxon>
        <taxon>Eubacteriales</taxon>
        <taxon>Oscillospiraceae</taxon>
        <taxon>Ructibacterium</taxon>
    </lineage>
</organism>
<evidence type="ECO:0000256" key="4">
    <source>
        <dbReference type="ARBA" id="ARBA00022747"/>
    </source>
</evidence>
<keyword evidence="1 5" id="KW-0489">Methyltransferase</keyword>
<evidence type="ECO:0000313" key="9">
    <source>
        <dbReference type="Proteomes" id="UP000806542"/>
    </source>
</evidence>
<dbReference type="InterPro" id="IPR029063">
    <property type="entry name" value="SAM-dependent_MTases_sf"/>
</dbReference>
<name>A0A9D5R887_9FIRM</name>
<evidence type="ECO:0000256" key="2">
    <source>
        <dbReference type="ARBA" id="ARBA00022679"/>
    </source>
</evidence>
<dbReference type="EMBL" id="JADCKB010000007">
    <property type="protein sequence ID" value="MBE5039715.1"/>
    <property type="molecule type" value="Genomic_DNA"/>
</dbReference>